<dbReference type="EMBL" id="JALNTZ010000002">
    <property type="protein sequence ID" value="KAJ3663270.1"/>
    <property type="molecule type" value="Genomic_DNA"/>
</dbReference>
<accession>A0AA38IUC0</accession>
<organism evidence="1 2">
    <name type="scientific">Zophobas morio</name>
    <dbReference type="NCBI Taxonomy" id="2755281"/>
    <lineage>
        <taxon>Eukaryota</taxon>
        <taxon>Metazoa</taxon>
        <taxon>Ecdysozoa</taxon>
        <taxon>Arthropoda</taxon>
        <taxon>Hexapoda</taxon>
        <taxon>Insecta</taxon>
        <taxon>Pterygota</taxon>
        <taxon>Neoptera</taxon>
        <taxon>Endopterygota</taxon>
        <taxon>Coleoptera</taxon>
        <taxon>Polyphaga</taxon>
        <taxon>Cucujiformia</taxon>
        <taxon>Tenebrionidae</taxon>
        <taxon>Zophobas</taxon>
    </lineage>
</organism>
<name>A0AA38IUC0_9CUCU</name>
<keyword evidence="2" id="KW-1185">Reference proteome</keyword>
<proteinExistence type="predicted"/>
<evidence type="ECO:0000313" key="2">
    <source>
        <dbReference type="Proteomes" id="UP001168821"/>
    </source>
</evidence>
<gene>
    <name evidence="1" type="ORF">Zmor_007573</name>
</gene>
<dbReference type="AlphaFoldDB" id="A0AA38IUC0"/>
<evidence type="ECO:0000313" key="1">
    <source>
        <dbReference type="EMBL" id="KAJ3663270.1"/>
    </source>
</evidence>
<dbReference type="Proteomes" id="UP001168821">
    <property type="component" value="Unassembled WGS sequence"/>
</dbReference>
<reference evidence="1" key="1">
    <citation type="journal article" date="2023" name="G3 (Bethesda)">
        <title>Whole genome assemblies of Zophobas morio and Tenebrio molitor.</title>
        <authorList>
            <person name="Kaur S."/>
            <person name="Stinson S.A."/>
            <person name="diCenzo G.C."/>
        </authorList>
    </citation>
    <scope>NUCLEOTIDE SEQUENCE</scope>
    <source>
        <strain evidence="1">QUZm001</strain>
    </source>
</reference>
<protein>
    <submittedName>
        <fullName evidence="1">Uncharacterized protein</fullName>
    </submittedName>
</protein>
<comment type="caution">
    <text evidence="1">The sequence shown here is derived from an EMBL/GenBank/DDBJ whole genome shotgun (WGS) entry which is preliminary data.</text>
</comment>
<sequence>MLMKFGVEASLYASWRLSRRRNLVSVCDAGGANTCLMHAKSALINQHRQSKQNHSFATRRRGSAKKATIGYWNSCGGQPDNFDGH</sequence>